<reference evidence="8 9" key="1">
    <citation type="submission" date="2018-11" db="EMBL/GenBank/DDBJ databases">
        <title>Sequencing the genomes of 1000 actinobacteria strains.</title>
        <authorList>
            <person name="Klenk H.-P."/>
        </authorList>
    </citation>
    <scope>NUCLEOTIDE SEQUENCE [LARGE SCALE GENOMIC DNA]</scope>
    <source>
        <strain evidence="8 9">DSM 15700</strain>
    </source>
</reference>
<evidence type="ECO:0000256" key="4">
    <source>
        <dbReference type="ARBA" id="ARBA00022827"/>
    </source>
</evidence>
<dbReference type="InterPro" id="IPR000172">
    <property type="entry name" value="GMC_OxRdtase_N"/>
</dbReference>
<evidence type="ECO:0000256" key="5">
    <source>
        <dbReference type="PIRSR" id="PIRSR000137-2"/>
    </source>
</evidence>
<feature type="binding site" evidence="5">
    <location>
        <position position="450"/>
    </location>
    <ligand>
        <name>substrate</name>
    </ligand>
</feature>
<evidence type="ECO:0000256" key="3">
    <source>
        <dbReference type="ARBA" id="ARBA00022630"/>
    </source>
</evidence>
<dbReference type="SUPFAM" id="SSF51905">
    <property type="entry name" value="FAD/NAD(P)-binding domain"/>
    <property type="match status" value="1"/>
</dbReference>
<protein>
    <submittedName>
        <fullName evidence="8">Choline dehydrogenase-like flavoprotein</fullName>
    </submittedName>
</protein>
<name>A0A3N4Z908_9MICO</name>
<dbReference type="InterPro" id="IPR007867">
    <property type="entry name" value="GMC_OxRtase_C"/>
</dbReference>
<comment type="similarity">
    <text evidence="2">Belongs to the GMC oxidoreductase family.</text>
</comment>
<dbReference type="Pfam" id="PF05199">
    <property type="entry name" value="GMC_oxred_C"/>
    <property type="match status" value="1"/>
</dbReference>
<feature type="binding site" evidence="5">
    <location>
        <position position="230"/>
    </location>
    <ligand>
        <name>FAD</name>
        <dbReference type="ChEBI" id="CHEBI:57692"/>
    </ligand>
</feature>
<dbReference type="Proteomes" id="UP000280501">
    <property type="component" value="Unassembled WGS sequence"/>
</dbReference>
<gene>
    <name evidence="8" type="ORF">EDD34_2498</name>
</gene>
<keyword evidence="3" id="KW-0285">Flavoprotein</keyword>
<evidence type="ECO:0000313" key="8">
    <source>
        <dbReference type="EMBL" id="RPF21862.1"/>
    </source>
</evidence>
<dbReference type="InterPro" id="IPR036188">
    <property type="entry name" value="FAD/NAD-bd_sf"/>
</dbReference>
<proteinExistence type="inferred from homology"/>
<comment type="cofactor">
    <cofactor evidence="1 5">
        <name>FAD</name>
        <dbReference type="ChEBI" id="CHEBI:57692"/>
    </cofactor>
</comment>
<evidence type="ECO:0000313" key="9">
    <source>
        <dbReference type="Proteomes" id="UP000280501"/>
    </source>
</evidence>
<dbReference type="PRINTS" id="PR00411">
    <property type="entry name" value="PNDRDTASEI"/>
</dbReference>
<keyword evidence="4 5" id="KW-0274">FAD</keyword>
<feature type="binding site" evidence="5">
    <location>
        <position position="95"/>
    </location>
    <ligand>
        <name>FAD</name>
        <dbReference type="ChEBI" id="CHEBI:57692"/>
    </ligand>
</feature>
<dbReference type="Gene3D" id="3.50.50.60">
    <property type="entry name" value="FAD/NAD(P)-binding domain"/>
    <property type="match status" value="1"/>
</dbReference>
<dbReference type="AlphaFoldDB" id="A0A3N4Z908"/>
<dbReference type="Gene3D" id="3.30.560.10">
    <property type="entry name" value="Glucose Oxidase, domain 3"/>
    <property type="match status" value="1"/>
</dbReference>
<dbReference type="Pfam" id="PF00732">
    <property type="entry name" value="GMC_oxred_N"/>
    <property type="match status" value="1"/>
</dbReference>
<comment type="caution">
    <text evidence="8">The sequence shown here is derived from an EMBL/GenBank/DDBJ whole genome shotgun (WGS) entry which is preliminary data.</text>
</comment>
<dbReference type="PANTHER" id="PTHR11552">
    <property type="entry name" value="GLUCOSE-METHANOL-CHOLINE GMC OXIDOREDUCTASE"/>
    <property type="match status" value="1"/>
</dbReference>
<dbReference type="GO" id="GO:0016614">
    <property type="term" value="F:oxidoreductase activity, acting on CH-OH group of donors"/>
    <property type="evidence" value="ECO:0007669"/>
    <property type="project" value="InterPro"/>
</dbReference>
<evidence type="ECO:0000259" key="7">
    <source>
        <dbReference type="Pfam" id="PF05199"/>
    </source>
</evidence>
<feature type="domain" description="Glucose-methanol-choline oxidoreductase N-terminal" evidence="6">
    <location>
        <begin position="18"/>
        <end position="301"/>
    </location>
</feature>
<dbReference type="GO" id="GO:0050660">
    <property type="term" value="F:flavin adenine dinucleotide binding"/>
    <property type="evidence" value="ECO:0007669"/>
    <property type="project" value="InterPro"/>
</dbReference>
<dbReference type="PIRSF" id="PIRSF000137">
    <property type="entry name" value="Alcohol_oxidase"/>
    <property type="match status" value="1"/>
</dbReference>
<sequence>MDGAHAAVRKEMTAMADYDVVVVGAGTAGSVVARRLADAGRKVAVLEAGGSNRDDMIQDVGRLAQLWHGERDWGYHTVPQPHAAGRRIHLPRGRVLGGSHSLNAAIWVRCAPEDFDGWAADGCPGWSWADVEPVYRRIERWHGAADARRGTDGPLPVAPNEPLHPVQQAIIDAAVQAGLPHNPDYNVDELDGVSVQQVTVADGDRVTTWDAYAQPAVDEGRLTVLTGVVVHRVLIEDGRTTGVELADGRILTADEVVLSAGAEGSAETLLRSGIGPAEHLTALGIEVVADLPVGENLHDHYLVPVIFSTGREVDPPAPHRSVTQTHWFWRSDPSLPVPDTQPINFSVPMLEPDMEPIPWGFSLMAGIVSTRSRGTVRLASADPADGILIDPHVLEDERDVSSMLASVRQCLEVGAQEALAADWKAQPHYPSGDLSDEALVEYIRQRVITYHHQVGTCRMGSDDRSVVDPALRVRGVEGLMVADASVMPTITTGNTNAPSAMIGEKAAEFLLTRSARTEQASAV</sequence>
<dbReference type="SUPFAM" id="SSF54373">
    <property type="entry name" value="FAD-linked reductases, C-terminal domain"/>
    <property type="match status" value="1"/>
</dbReference>
<keyword evidence="9" id="KW-1185">Reference proteome</keyword>
<evidence type="ECO:0000256" key="2">
    <source>
        <dbReference type="ARBA" id="ARBA00010790"/>
    </source>
</evidence>
<evidence type="ECO:0000259" key="6">
    <source>
        <dbReference type="Pfam" id="PF00732"/>
    </source>
</evidence>
<evidence type="ECO:0000256" key="1">
    <source>
        <dbReference type="ARBA" id="ARBA00001974"/>
    </source>
</evidence>
<feature type="domain" description="Glucose-methanol-choline oxidoreductase C-terminal" evidence="7">
    <location>
        <begin position="371"/>
        <end position="503"/>
    </location>
</feature>
<dbReference type="PANTHER" id="PTHR11552:SF147">
    <property type="entry name" value="CHOLINE DEHYDROGENASE, MITOCHONDRIAL"/>
    <property type="match status" value="1"/>
</dbReference>
<organism evidence="8 9">
    <name type="scientific">Myceligenerans xiligouense</name>
    <dbReference type="NCBI Taxonomy" id="253184"/>
    <lineage>
        <taxon>Bacteria</taxon>
        <taxon>Bacillati</taxon>
        <taxon>Actinomycetota</taxon>
        <taxon>Actinomycetes</taxon>
        <taxon>Micrococcales</taxon>
        <taxon>Promicromonosporaceae</taxon>
        <taxon>Myceligenerans</taxon>
    </lineage>
</organism>
<dbReference type="InterPro" id="IPR012132">
    <property type="entry name" value="GMC_OxRdtase"/>
</dbReference>
<dbReference type="EMBL" id="RKQZ01000001">
    <property type="protein sequence ID" value="RPF21862.1"/>
    <property type="molecule type" value="Genomic_DNA"/>
</dbReference>
<accession>A0A3N4Z908</accession>